<reference evidence="2" key="1">
    <citation type="submission" date="2020-07" db="EMBL/GenBank/DDBJ databases">
        <authorList>
            <person name="Lin J."/>
        </authorList>
    </citation>
    <scope>NUCLEOTIDE SEQUENCE</scope>
</reference>
<feature type="region of interest" description="Disordered" evidence="1">
    <location>
        <begin position="1"/>
        <end position="38"/>
    </location>
</feature>
<proteinExistence type="predicted"/>
<feature type="compositionally biased region" description="Polar residues" evidence="1">
    <location>
        <begin position="11"/>
        <end position="22"/>
    </location>
</feature>
<accession>A0A6V7QCQ6</accession>
<evidence type="ECO:0000256" key="1">
    <source>
        <dbReference type="SAM" id="MobiDB-lite"/>
    </source>
</evidence>
<name>A0A6V7QCQ6_ANACO</name>
<feature type="compositionally biased region" description="Basic and acidic residues" evidence="1">
    <location>
        <begin position="26"/>
        <end position="35"/>
    </location>
</feature>
<sequence>MSSVPDEASVRQRNSGTRNQIASGARPHEGFDGERPAAGVVPNFRYSASRGVPMASGARPGARRALKNPIFDVERRVALRELSMAIGERLGQGREARAIKF</sequence>
<protein>
    <submittedName>
        <fullName evidence="2">Uncharacterized protein</fullName>
    </submittedName>
</protein>
<gene>
    <name evidence="2" type="ORF">CB5_LOCUS23878</name>
</gene>
<dbReference type="EMBL" id="LR862135">
    <property type="protein sequence ID" value="CAD1840667.1"/>
    <property type="molecule type" value="Genomic_DNA"/>
</dbReference>
<evidence type="ECO:0000313" key="2">
    <source>
        <dbReference type="EMBL" id="CAD1840667.1"/>
    </source>
</evidence>
<organism evidence="2">
    <name type="scientific">Ananas comosus var. bracteatus</name>
    <name type="common">red pineapple</name>
    <dbReference type="NCBI Taxonomy" id="296719"/>
    <lineage>
        <taxon>Eukaryota</taxon>
        <taxon>Viridiplantae</taxon>
        <taxon>Streptophyta</taxon>
        <taxon>Embryophyta</taxon>
        <taxon>Tracheophyta</taxon>
        <taxon>Spermatophyta</taxon>
        <taxon>Magnoliopsida</taxon>
        <taxon>Liliopsida</taxon>
        <taxon>Poales</taxon>
        <taxon>Bromeliaceae</taxon>
        <taxon>Bromelioideae</taxon>
        <taxon>Ananas</taxon>
    </lineage>
</organism>
<dbReference type="AlphaFoldDB" id="A0A6V7QCQ6"/>